<evidence type="ECO:0000256" key="5">
    <source>
        <dbReference type="ARBA" id="ARBA00022989"/>
    </source>
</evidence>
<dbReference type="Proteomes" id="UP000198341">
    <property type="component" value="Chromosome 3"/>
</dbReference>
<evidence type="ECO:0000259" key="10">
    <source>
        <dbReference type="Pfam" id="PF02714"/>
    </source>
</evidence>
<keyword evidence="9" id="KW-0732">Signal</keyword>
<keyword evidence="6 8" id="KW-0472">Membrane</keyword>
<feature type="transmembrane region" description="Helical" evidence="8">
    <location>
        <begin position="201"/>
        <end position="222"/>
    </location>
</feature>
<dbReference type="Pfam" id="PF02714">
    <property type="entry name" value="RSN1_7TM"/>
    <property type="match status" value="1"/>
</dbReference>
<feature type="transmembrane region" description="Helical" evidence="8">
    <location>
        <begin position="680"/>
        <end position="699"/>
    </location>
</feature>
<evidence type="ECO:0000256" key="8">
    <source>
        <dbReference type="SAM" id="Phobius"/>
    </source>
</evidence>
<dbReference type="eggNOG" id="KOG1134">
    <property type="taxonomic scope" value="Eukaryota"/>
</dbReference>
<evidence type="ECO:0000256" key="7">
    <source>
        <dbReference type="SAM" id="MobiDB-lite"/>
    </source>
</evidence>
<evidence type="ECO:0000256" key="6">
    <source>
        <dbReference type="ARBA" id="ARBA00023136"/>
    </source>
</evidence>
<keyword evidence="13" id="KW-1185">Reference proteome</keyword>
<dbReference type="PANTHER" id="PTHR13018:SF5">
    <property type="entry name" value="RE44586P"/>
    <property type="match status" value="1"/>
</dbReference>
<protein>
    <recommendedName>
        <fullName evidence="14">CSC1/OSCA1-like 7TM region domain-containing protein</fullName>
    </recommendedName>
</protein>
<keyword evidence="4 8" id="KW-0812">Transmembrane</keyword>
<keyword evidence="3" id="KW-0813">Transport</keyword>
<name>K8ECP1_9CHLO</name>
<feature type="chain" id="PRO_5003917062" description="CSC1/OSCA1-like 7TM region domain-containing protein" evidence="9">
    <location>
        <begin position="29"/>
        <end position="1152"/>
    </location>
</feature>
<feature type="signal peptide" evidence="9">
    <location>
        <begin position="1"/>
        <end position="28"/>
    </location>
</feature>
<feature type="transmembrane region" description="Helical" evidence="8">
    <location>
        <begin position="719"/>
        <end position="740"/>
    </location>
</feature>
<comment type="subcellular location">
    <subcellularLocation>
        <location evidence="1">Membrane</location>
        <topology evidence="1">Multi-pass membrane protein</topology>
    </subcellularLocation>
</comment>
<dbReference type="Pfam" id="PF13967">
    <property type="entry name" value="RSN1_TM"/>
    <property type="match status" value="1"/>
</dbReference>
<dbReference type="InterPro" id="IPR045122">
    <property type="entry name" value="Csc1-like"/>
</dbReference>
<feature type="compositionally biased region" description="Acidic residues" evidence="7">
    <location>
        <begin position="1039"/>
        <end position="1048"/>
    </location>
</feature>
<evidence type="ECO:0000256" key="9">
    <source>
        <dbReference type="SAM" id="SignalP"/>
    </source>
</evidence>
<feature type="transmembrane region" description="Helical" evidence="8">
    <location>
        <begin position="289"/>
        <end position="309"/>
    </location>
</feature>
<feature type="domain" description="CSC1/OSCA1-like 7TM region" evidence="10">
    <location>
        <begin position="722"/>
        <end position="943"/>
    </location>
</feature>
<dbReference type="OrthoDB" id="1689567at2759"/>
<evidence type="ECO:0000256" key="4">
    <source>
        <dbReference type="ARBA" id="ARBA00022692"/>
    </source>
</evidence>
<sequence>MKAPRWFKNLSIAIAVLALLLTVQTTYSENHSGSAGAAENEDSTLLTTPSPPPSAPPRLEEVWRGGVWVASILKTKSEEIDPLTNKPKEQSCPCPDGCTNCAFQDGSLFLSNDNTVRTLTASDTPPKISFDPANGNSSFAFQSKEGTTIDLTSCPPTSSLVCFACNEGLGITHTGSGVACIYHYTCSEDGNCQETLNREEASNYCAFAAILFVAFYICYAWMRRIPFVVQIMDPIVTLDRSKTEYENVPKLQPAIEGYFGFGWLYQAFISSDTFIRRFTTIDEFMVMRWFRMCAKFFAICSIIICPALWELFAKDHYDETSVRETASVSNVAIDHTGADIKIHTLGAAKKMETFVVVTIMMYIFSLVLVFMIEKESVKYALMMWKLEPKEVGIKMNTVTILNIPRYATTTIDSMNIKSTLNQVAIQNLEEQKDAMKEKKDLLVVKQRMLKMKAMFNAVVPWWMRDFGSPEIEEKYREDMANDVQMTHDVSFDESERKEMANLRLLTRREIEHMLRVKIEAIVGKGNIMFVCVAHDLRFVTKKTEMWKEARENAIQANRKVVLIESEKTEHPGTWKRNLKSREAHLQSAKKHRDACEAEEASKLRALDAAKEKIINSQAPPTGAVVVLKSQALAILISNVQIDEDFGKWDTRPAPAPQSIVWHNVASPNNKRSWKTMRTRIVSILFALFFLGPVNVITAAVNDHKTDIVNSIGGTYGETFYSIVISLIMLTFLVIAHIISLHLSRQTGYISLNEMDTFGATTYFYVLIINLVLGNMSSRYVWEDMYDWIQEPHLFAYTFMRQTLACSTFFFKFVLLRLAQATTFELIRFPKLFSFLVNYTSYRMKAKVEPPYSKILEWARPEETPMHRIPGVTMLIFFIGSLYAVIAPILLPACCAFFFILYIFFKHQLVYHYKQSHPGEGDMWSWLVGKMFFTLIFVQLVMILGIPTMGYESGTFRIFLLPLPFISYLQMTKTNRILMQALKTPLYGLNDKSDREEKRAAFLNKEKSRKSRAERAEEAARARLAAASVRLAEDRGVDVEELGDIDTPDAEFKDETEPLRPREYLEPSLESEDSITRGILTNASLAKFKKLEETLDTANAANELLERKEWRQYQPKSVMPLSKERSAMSIILKRWRENHAKRKEKETAGKNKK</sequence>
<gene>
    <name evidence="12" type="ORF">Bathy03g05210</name>
</gene>
<dbReference type="InterPro" id="IPR003864">
    <property type="entry name" value="CSC1/OSCA1-like_7TM"/>
</dbReference>
<evidence type="ECO:0000256" key="2">
    <source>
        <dbReference type="ARBA" id="ARBA00007779"/>
    </source>
</evidence>
<feature type="domain" description="CSC1/OSCA1-like N-terminal transmembrane" evidence="11">
    <location>
        <begin position="206"/>
        <end position="374"/>
    </location>
</feature>
<feature type="transmembrane region" description="Helical" evidence="8">
    <location>
        <begin position="761"/>
        <end position="781"/>
    </location>
</feature>
<feature type="compositionally biased region" description="Basic and acidic residues" evidence="7">
    <location>
        <begin position="1049"/>
        <end position="1058"/>
    </location>
</feature>
<dbReference type="EMBL" id="FO082276">
    <property type="protein sequence ID" value="CCO15807.1"/>
    <property type="molecule type" value="Genomic_DNA"/>
</dbReference>
<feature type="transmembrane region" description="Helical" evidence="8">
    <location>
        <begin position="923"/>
        <end position="946"/>
    </location>
</feature>
<comment type="similarity">
    <text evidence="2">Belongs to the CSC1 (TC 1.A.17) family.</text>
</comment>
<dbReference type="InterPro" id="IPR032880">
    <property type="entry name" value="CSC1/OSCA1-like_N"/>
</dbReference>
<evidence type="ECO:0008006" key="14">
    <source>
        <dbReference type="Google" id="ProtNLM"/>
    </source>
</evidence>
<evidence type="ECO:0000313" key="12">
    <source>
        <dbReference type="EMBL" id="CCO15807.1"/>
    </source>
</evidence>
<evidence type="ECO:0000256" key="1">
    <source>
        <dbReference type="ARBA" id="ARBA00004141"/>
    </source>
</evidence>
<feature type="region of interest" description="Disordered" evidence="7">
    <location>
        <begin position="30"/>
        <end position="59"/>
    </location>
</feature>
<feature type="transmembrane region" description="Helical" evidence="8">
    <location>
        <begin position="353"/>
        <end position="372"/>
    </location>
</feature>
<accession>K8ECP1</accession>
<proteinExistence type="inferred from homology"/>
<dbReference type="GO" id="GO:0005227">
    <property type="term" value="F:calcium-activated cation channel activity"/>
    <property type="evidence" value="ECO:0007669"/>
    <property type="project" value="InterPro"/>
</dbReference>
<evidence type="ECO:0000313" key="13">
    <source>
        <dbReference type="Proteomes" id="UP000198341"/>
    </source>
</evidence>
<feature type="transmembrane region" description="Helical" evidence="8">
    <location>
        <begin position="874"/>
        <end position="903"/>
    </location>
</feature>
<dbReference type="PANTHER" id="PTHR13018">
    <property type="entry name" value="PROBABLE MEMBRANE PROTEIN DUF221-RELATED"/>
    <property type="match status" value="1"/>
</dbReference>
<reference evidence="12 13" key="1">
    <citation type="submission" date="2011-10" db="EMBL/GenBank/DDBJ databases">
        <authorList>
            <person name="Genoscope - CEA"/>
        </authorList>
    </citation>
    <scope>NUCLEOTIDE SEQUENCE [LARGE SCALE GENOMIC DNA]</scope>
    <source>
        <strain evidence="12 13">RCC 1105</strain>
    </source>
</reference>
<dbReference type="AlphaFoldDB" id="K8ECP1"/>
<evidence type="ECO:0000256" key="3">
    <source>
        <dbReference type="ARBA" id="ARBA00022448"/>
    </source>
</evidence>
<feature type="region of interest" description="Disordered" evidence="7">
    <location>
        <begin position="1039"/>
        <end position="1058"/>
    </location>
</feature>
<dbReference type="GeneID" id="19017058"/>
<organism evidence="12 13">
    <name type="scientific">Bathycoccus prasinos</name>
    <dbReference type="NCBI Taxonomy" id="41875"/>
    <lineage>
        <taxon>Eukaryota</taxon>
        <taxon>Viridiplantae</taxon>
        <taxon>Chlorophyta</taxon>
        <taxon>Mamiellophyceae</taxon>
        <taxon>Mamiellales</taxon>
        <taxon>Bathycoccaceae</taxon>
        <taxon>Bathycoccus</taxon>
    </lineage>
</organism>
<evidence type="ECO:0000259" key="11">
    <source>
        <dbReference type="Pfam" id="PF13967"/>
    </source>
</evidence>
<dbReference type="GO" id="GO:0005886">
    <property type="term" value="C:plasma membrane"/>
    <property type="evidence" value="ECO:0007669"/>
    <property type="project" value="TreeGrafter"/>
</dbReference>
<feature type="transmembrane region" description="Helical" evidence="8">
    <location>
        <begin position="953"/>
        <end position="970"/>
    </location>
</feature>
<keyword evidence="5 8" id="KW-1133">Transmembrane helix</keyword>
<feature type="transmembrane region" description="Helical" evidence="8">
    <location>
        <begin position="793"/>
        <end position="814"/>
    </location>
</feature>
<dbReference type="RefSeq" id="XP_007514370.1">
    <property type="nucleotide sequence ID" value="XM_007514308.1"/>
</dbReference>
<dbReference type="KEGG" id="bpg:Bathy03g05210"/>